<keyword evidence="6" id="KW-1185">Reference proteome</keyword>
<feature type="compositionally biased region" description="Basic and acidic residues" evidence="1">
    <location>
        <begin position="645"/>
        <end position="659"/>
    </location>
</feature>
<accession>A0A9P1FMX8</accession>
<feature type="region of interest" description="Disordered" evidence="1">
    <location>
        <begin position="1411"/>
        <end position="1435"/>
    </location>
</feature>
<evidence type="ECO:0000313" key="3">
    <source>
        <dbReference type="EMBL" id="CAI3981801.1"/>
    </source>
</evidence>
<sequence>MRRDSRVAAGIQSCRGCHNSVAEKAGEKCTSVSTRLRVAQAKLGPVEDDLGLLTAVANKDLLVAQAKLGPVEDDLGLLTAVANKDLLEAADFGSRRFLKRLRRCAKYNDPWKVAQAKLGPVEDDLGLLTAVANKDLLEAADFGSRRFLKRLRRYEEPHLRHEPIVFVLGIARARLFGKGDQQNSQREVNLWAFASAAHRVAVAIISVEPGLVLTLILVGRLVIEDDGHGSLAGWPCEASAFSFMAFMAFSFMAFMAFSLMAFMGFMVAPFMVFIWLLLFMAMAIQHSLEAAWGDWWQRLATLGTERINFLANQGFIGANLVHVGEAWEFEIGKEACWMQGKSHLLVRHRMLLASFMECQGGFHPGNLFLAEWQSLWYKMKGTELMHFAKGWERWKLLELLPLLRTLRPLEHRNIAGVAEKAGEKCTSVSTRMRRDSRVAAGIQSCRGCHNSVAEKAGEKCTSVSTRLRAEPYLPAMSEDSRYEWSGDEFGFGQNVPDASSTHTVMNSAAVPVLESDHHAPSSESETDMPSLWNPFEAEDADQADEAHHFHDWRCRDCSCPDWRPMGSEFRCVRCGGMRFYDAAWNYSMNPEWYDWKQTWKKPDDPWDTPGGERAESEAATYDPTVNPDTLQSTPSMSRRQKKAARLQDKERAQYKDDLHATSQSPSKPLQPPPRSSPSMSPLKAGSSGSDPKRANNWRDEMLKGLQDAVNSKNDKTKNWTIQQGGIMDVTIQKWRDDLRAFQKWTRKIEVWRIQIAAYLPPNEAAMLLYVSLKGEAEEELEWCDVSLINNEKGIDYIIETLKQPLMTKAIYLKRRYLHEYEYVQRQQNETIRTFCNRYGRIERSLRSVQINVDGMYDSESRGARLLERMRLGLEQQRLILVAANQLLEFDVIREAAQVQFPDHRPTPAVVFMREFEGNRYDGSTKSNNAKPNTPSKGNNTFTNQQPKGKGRGGRGNNAPRQRAYVTEVHDDDGNQDEHADQEPGEDPEDGAADQADEQQEQDDAAEGEEEAAEDADQADDLSEVIRCLTVTARRLQGLTLGRKFSGNTKSIAQRKAESHCAVCGQKGHWQGDSECPQSGSTASSSGGKGKTPAATPKKSDAKGGQSKKVLALVHSGGKRLVNFEDPVEIDQSICLIGTSVINSTNDIPLLGSNRLLEKLQAVIDLGRGVVVMKGLSASSIEVPIHTVNGHLAVKIASFPEHVHSFHEVWHALSSLTDECDADVELIRIHNQLKSKPNSNSEARHLENATASGMAPSMASLFAGALPCRSPPDTSDDASCPAAHSSEGMAVPPRSTLDGGAEPPAEACHVSMRARDNSEVRQQARKIQQMPDLRKEMEVGPRHRAMGGSTIKSLASAAAFTVLLHGSHILGEEAYTGTVHGLGDPPSYDQGTGYQKLSQTQGSLKTTEEILSGQRSGGGDVRQLRLEPGDGSRGRERISAQKVKQGNKTWLAGHLRATSKIYDKETHIYKELPTHHDRVKDGSMADVAVVDLIEVFASKARVSELAPQFGLSDSKVPSNRKSSLQTLWEENPGRRGTATEFIKSGGISDLYNEAELEGPNFVFSFTRFKRIADLQEAFGQICRPHG</sequence>
<name>A0A9P1FMX8_9DINO</name>
<comment type="caution">
    <text evidence="3">The sequence shown here is derived from an EMBL/GenBank/DDBJ whole genome shotgun (WGS) entry which is preliminary data.</text>
</comment>
<protein>
    <submittedName>
        <fullName evidence="5">Pentatricopeptide repeat-containing protein, mitochondrial</fullName>
    </submittedName>
</protein>
<feature type="region of interest" description="Disordered" evidence="1">
    <location>
        <begin position="919"/>
        <end position="1019"/>
    </location>
</feature>
<feature type="compositionally biased region" description="Polar residues" evidence="1">
    <location>
        <begin position="921"/>
        <end position="944"/>
    </location>
</feature>
<evidence type="ECO:0000313" key="6">
    <source>
        <dbReference type="Proteomes" id="UP001152797"/>
    </source>
</evidence>
<evidence type="ECO:0000256" key="2">
    <source>
        <dbReference type="SAM" id="Phobius"/>
    </source>
</evidence>
<feature type="compositionally biased region" description="Basic and acidic residues" evidence="1">
    <location>
        <begin position="967"/>
        <end position="981"/>
    </location>
</feature>
<reference evidence="3" key="1">
    <citation type="submission" date="2022-10" db="EMBL/GenBank/DDBJ databases">
        <authorList>
            <person name="Chen Y."/>
            <person name="Dougan E. K."/>
            <person name="Chan C."/>
            <person name="Rhodes N."/>
            <person name="Thang M."/>
        </authorList>
    </citation>
    <scope>NUCLEOTIDE SEQUENCE</scope>
</reference>
<feature type="compositionally biased region" description="Basic and acidic residues" evidence="1">
    <location>
        <begin position="603"/>
        <end position="616"/>
    </location>
</feature>
<keyword evidence="2" id="KW-0812">Transmembrane</keyword>
<feature type="compositionally biased region" description="Acidic residues" evidence="1">
    <location>
        <begin position="982"/>
        <end position="1019"/>
    </location>
</feature>
<reference evidence="4" key="2">
    <citation type="submission" date="2024-04" db="EMBL/GenBank/DDBJ databases">
        <authorList>
            <person name="Chen Y."/>
            <person name="Shah S."/>
            <person name="Dougan E. K."/>
            <person name="Thang M."/>
            <person name="Chan C."/>
        </authorList>
    </citation>
    <scope>NUCLEOTIDE SEQUENCE [LARGE SCALE GENOMIC DNA]</scope>
</reference>
<gene>
    <name evidence="3" type="ORF">C1SCF055_LOCUS9559</name>
</gene>
<evidence type="ECO:0000313" key="4">
    <source>
        <dbReference type="EMBL" id="CAL1135176.1"/>
    </source>
</evidence>
<proteinExistence type="predicted"/>
<dbReference type="EMBL" id="CAMXCT030000663">
    <property type="protein sequence ID" value="CAL4769113.1"/>
    <property type="molecule type" value="Genomic_DNA"/>
</dbReference>
<feature type="region of interest" description="Disordered" evidence="1">
    <location>
        <begin position="1065"/>
        <end position="1106"/>
    </location>
</feature>
<feature type="region of interest" description="Disordered" evidence="1">
    <location>
        <begin position="1265"/>
        <end position="1303"/>
    </location>
</feature>
<evidence type="ECO:0000313" key="5">
    <source>
        <dbReference type="EMBL" id="CAL4769113.1"/>
    </source>
</evidence>
<dbReference type="EMBL" id="CAMXCT020000663">
    <property type="protein sequence ID" value="CAL1135176.1"/>
    <property type="molecule type" value="Genomic_DNA"/>
</dbReference>
<feature type="transmembrane region" description="Helical" evidence="2">
    <location>
        <begin position="270"/>
        <end position="288"/>
    </location>
</feature>
<keyword evidence="2" id="KW-0472">Membrane</keyword>
<evidence type="ECO:0000256" key="1">
    <source>
        <dbReference type="SAM" id="MobiDB-lite"/>
    </source>
</evidence>
<dbReference type="EMBL" id="CAMXCT010000663">
    <property type="protein sequence ID" value="CAI3981801.1"/>
    <property type="molecule type" value="Genomic_DNA"/>
</dbReference>
<keyword evidence="2" id="KW-1133">Transmembrane helix</keyword>
<feature type="compositionally biased region" description="Basic and acidic residues" evidence="1">
    <location>
        <begin position="1421"/>
        <end position="1435"/>
    </location>
</feature>
<feature type="region of interest" description="Disordered" evidence="1">
    <location>
        <begin position="603"/>
        <end position="695"/>
    </location>
</feature>
<feature type="transmembrane region" description="Helical" evidence="2">
    <location>
        <begin position="243"/>
        <end position="263"/>
    </location>
</feature>
<dbReference type="Proteomes" id="UP001152797">
    <property type="component" value="Unassembled WGS sequence"/>
</dbReference>
<organism evidence="3">
    <name type="scientific">Cladocopium goreaui</name>
    <dbReference type="NCBI Taxonomy" id="2562237"/>
    <lineage>
        <taxon>Eukaryota</taxon>
        <taxon>Sar</taxon>
        <taxon>Alveolata</taxon>
        <taxon>Dinophyceae</taxon>
        <taxon>Suessiales</taxon>
        <taxon>Symbiodiniaceae</taxon>
        <taxon>Cladocopium</taxon>
    </lineage>
</organism>
<feature type="compositionally biased region" description="Polar residues" evidence="1">
    <location>
        <begin position="626"/>
        <end position="637"/>
    </location>
</feature>
<feature type="transmembrane region" description="Helical" evidence="2">
    <location>
        <begin position="200"/>
        <end position="223"/>
    </location>
</feature>